<evidence type="ECO:0000259" key="2">
    <source>
        <dbReference type="Pfam" id="PF13439"/>
    </source>
</evidence>
<protein>
    <recommendedName>
        <fullName evidence="5">Glycosyl transferase family 1 domain-containing protein</fullName>
    </recommendedName>
</protein>
<dbReference type="Pfam" id="PF13439">
    <property type="entry name" value="Glyco_transf_4"/>
    <property type="match status" value="1"/>
</dbReference>
<dbReference type="InterPro" id="IPR001296">
    <property type="entry name" value="Glyco_trans_1"/>
</dbReference>
<dbReference type="Proteomes" id="UP000230564">
    <property type="component" value="Unassembled WGS sequence"/>
</dbReference>
<accession>A0A2H0NDN0</accession>
<organism evidence="3 4">
    <name type="scientific">Candidatus Komeilibacteria bacterium CG11_big_fil_rev_8_21_14_0_20_36_20</name>
    <dbReference type="NCBI Taxonomy" id="1974477"/>
    <lineage>
        <taxon>Bacteria</taxon>
        <taxon>Candidatus Komeiliibacteriota</taxon>
    </lineage>
</organism>
<evidence type="ECO:0008006" key="5">
    <source>
        <dbReference type="Google" id="ProtNLM"/>
    </source>
</evidence>
<dbReference type="InterPro" id="IPR028098">
    <property type="entry name" value="Glyco_trans_4-like_N"/>
</dbReference>
<comment type="caution">
    <text evidence="3">The sequence shown here is derived from an EMBL/GenBank/DDBJ whole genome shotgun (WGS) entry which is preliminary data.</text>
</comment>
<dbReference type="Gene3D" id="3.40.50.2000">
    <property type="entry name" value="Glycogen Phosphorylase B"/>
    <property type="match status" value="2"/>
</dbReference>
<feature type="domain" description="Glycosyl transferase family 1" evidence="1">
    <location>
        <begin position="199"/>
        <end position="362"/>
    </location>
</feature>
<dbReference type="AlphaFoldDB" id="A0A2H0NDN0"/>
<dbReference type="Pfam" id="PF00534">
    <property type="entry name" value="Glycos_transf_1"/>
    <property type="match status" value="1"/>
</dbReference>
<dbReference type="PANTHER" id="PTHR12526">
    <property type="entry name" value="GLYCOSYLTRANSFERASE"/>
    <property type="match status" value="1"/>
</dbReference>
<name>A0A2H0NDN0_9BACT</name>
<dbReference type="PANTHER" id="PTHR12526:SF630">
    <property type="entry name" value="GLYCOSYLTRANSFERASE"/>
    <property type="match status" value="1"/>
</dbReference>
<dbReference type="EMBL" id="PCWQ01000007">
    <property type="protein sequence ID" value="PIR06997.1"/>
    <property type="molecule type" value="Genomic_DNA"/>
</dbReference>
<dbReference type="SUPFAM" id="SSF53756">
    <property type="entry name" value="UDP-Glycosyltransferase/glycogen phosphorylase"/>
    <property type="match status" value="1"/>
</dbReference>
<feature type="domain" description="Glycosyltransferase subfamily 4-like N-terminal" evidence="2">
    <location>
        <begin position="14"/>
        <end position="185"/>
    </location>
</feature>
<gene>
    <name evidence="3" type="ORF">COV55_01055</name>
</gene>
<proteinExistence type="predicted"/>
<evidence type="ECO:0000259" key="1">
    <source>
        <dbReference type="Pfam" id="PF00534"/>
    </source>
</evidence>
<dbReference type="GO" id="GO:0016757">
    <property type="term" value="F:glycosyltransferase activity"/>
    <property type="evidence" value="ECO:0007669"/>
    <property type="project" value="InterPro"/>
</dbReference>
<dbReference type="CDD" id="cd03801">
    <property type="entry name" value="GT4_PimA-like"/>
    <property type="match status" value="1"/>
</dbReference>
<reference evidence="3 4" key="1">
    <citation type="submission" date="2017-09" db="EMBL/GenBank/DDBJ databases">
        <title>Depth-based differentiation of microbial function through sediment-hosted aquifers and enrichment of novel symbionts in the deep terrestrial subsurface.</title>
        <authorList>
            <person name="Probst A.J."/>
            <person name="Ladd B."/>
            <person name="Jarett J.K."/>
            <person name="Geller-Mcgrath D.E."/>
            <person name="Sieber C.M."/>
            <person name="Emerson J.B."/>
            <person name="Anantharaman K."/>
            <person name="Thomas B.C."/>
            <person name="Malmstrom R."/>
            <person name="Stieglmeier M."/>
            <person name="Klingl A."/>
            <person name="Woyke T."/>
            <person name="Ryan C.M."/>
            <person name="Banfield J.F."/>
        </authorList>
    </citation>
    <scope>NUCLEOTIDE SEQUENCE [LARGE SCALE GENOMIC DNA]</scope>
    <source>
        <strain evidence="3">CG11_big_fil_rev_8_21_14_0_20_36_20</strain>
    </source>
</reference>
<sequence>MKILIATGIYPPDIGGPATILEALSYSLKEKGLSVQIITYSNIKKHNNDREEVFRIVKNKFFSRWQYLWKMFRLSRQADLIYVTDTYSVGYFAYLIKKMTGKKYIVRFAGDGAWEMAVASGWTQDYIVDFQDKVYNDQIERLKKRRQKILVNANRIIAVSNFIAMIAEKIGVDKDRIKVIYNSIDFIKDNVVQLDKVEEIKKQYGQDAEIIVTACRLTRWKGVDGIIKSLPQIKQKIGNVNFLVLGDGPEMDNLKHLANEFNVADSVHFLGRIRHDEIINYFKAADLFVLNTNYEGLSHTLLEAIKAAVPIITTNIGGNPEVIENHRNGLLIGYNNIEELKNAAIKILSDEQFADNLVNNAKLTLKKFNWENTINETVKLLKEV</sequence>
<evidence type="ECO:0000313" key="3">
    <source>
        <dbReference type="EMBL" id="PIR06997.1"/>
    </source>
</evidence>
<evidence type="ECO:0000313" key="4">
    <source>
        <dbReference type="Proteomes" id="UP000230564"/>
    </source>
</evidence>